<proteinExistence type="predicted"/>
<evidence type="ECO:0000313" key="3">
    <source>
        <dbReference type="Proteomes" id="UP000199345"/>
    </source>
</evidence>
<accession>A0A1I0EGA5</accession>
<organism evidence="2 3">
    <name type="scientific">Nitrosomonas marina</name>
    <dbReference type="NCBI Taxonomy" id="917"/>
    <lineage>
        <taxon>Bacteria</taxon>
        <taxon>Pseudomonadati</taxon>
        <taxon>Pseudomonadota</taxon>
        <taxon>Betaproteobacteria</taxon>
        <taxon>Nitrosomonadales</taxon>
        <taxon>Nitrosomonadaceae</taxon>
        <taxon>Nitrosomonas</taxon>
    </lineage>
</organism>
<keyword evidence="3" id="KW-1185">Reference proteome</keyword>
<dbReference type="AlphaFoldDB" id="A0A1I0EGA5"/>
<sequence length="186" mass="20876">MKKLAVIFLLAISVSSAEAFAEIDNCPEYPANVTTDWDGKVGAFIKQLKGNGVGANIESSKRSLLSKGNEENYRNQLYLATLCREAKTDPKFKELYREFLASVREEGKPEQSKISFERPTADSQTQIWPTHAPYSEIKENNECDYNNPGTFVCTSAVSRWCRKQGFAGGFAQEFNSNISFYVICVK</sequence>
<protein>
    <submittedName>
        <fullName evidence="2">Uncharacterized protein</fullName>
    </submittedName>
</protein>
<evidence type="ECO:0000313" key="2">
    <source>
        <dbReference type="EMBL" id="SET44161.1"/>
    </source>
</evidence>
<feature type="chain" id="PRO_5011543011" evidence="1">
    <location>
        <begin position="22"/>
        <end position="186"/>
    </location>
</feature>
<feature type="signal peptide" evidence="1">
    <location>
        <begin position="1"/>
        <end position="21"/>
    </location>
</feature>
<evidence type="ECO:0000256" key="1">
    <source>
        <dbReference type="SAM" id="SignalP"/>
    </source>
</evidence>
<name>A0A1I0EGA5_9PROT</name>
<keyword evidence="1" id="KW-0732">Signal</keyword>
<dbReference type="Proteomes" id="UP000199345">
    <property type="component" value="Unassembled WGS sequence"/>
</dbReference>
<gene>
    <name evidence="2" type="ORF">SAMN05216326_12721</name>
</gene>
<dbReference type="EMBL" id="FOIA01000027">
    <property type="protein sequence ID" value="SET44161.1"/>
    <property type="molecule type" value="Genomic_DNA"/>
</dbReference>
<reference evidence="3" key="1">
    <citation type="submission" date="2016-10" db="EMBL/GenBank/DDBJ databases">
        <authorList>
            <person name="Varghese N."/>
            <person name="Submissions S."/>
        </authorList>
    </citation>
    <scope>NUCLEOTIDE SEQUENCE [LARGE SCALE GENOMIC DNA]</scope>
    <source>
        <strain evidence="3">Nm71</strain>
    </source>
</reference>
<dbReference type="RefSeq" id="WP_090660196.1">
    <property type="nucleotide sequence ID" value="NZ_FOIA01000027.1"/>
</dbReference>